<dbReference type="Proteomes" id="UP000324927">
    <property type="component" value="Unassembled WGS sequence"/>
</dbReference>
<evidence type="ECO:0000313" key="2">
    <source>
        <dbReference type="EMBL" id="KAA0592980.1"/>
    </source>
</evidence>
<dbReference type="RefSeq" id="WP_149233974.1">
    <property type="nucleotide sequence ID" value="NZ_JALJXJ010000015.1"/>
</dbReference>
<keyword evidence="3" id="KW-1185">Reference proteome</keyword>
<gene>
    <name evidence="2" type="ORF">FZ942_26000</name>
</gene>
<dbReference type="EMBL" id="VTTN01000013">
    <property type="protein sequence ID" value="KAA0592980.1"/>
    <property type="molecule type" value="Genomic_DNA"/>
</dbReference>
<evidence type="ECO:0000313" key="3">
    <source>
        <dbReference type="Proteomes" id="UP000324927"/>
    </source>
</evidence>
<sequence>MHHRISTRRGILAGTVAACVVPAALLPPLSVAPDPHPDAALLELGREMDDLVAALYSADSDEARDALCARYAAVQDQVAVLVPRTPAGLAVRLRLAWNLSTELDGTEHRFGPQPYSDDRTRLLWELIRDAERLSGIAA</sequence>
<comment type="caution">
    <text evidence="2">The sequence shown here is derived from an EMBL/GenBank/DDBJ whole genome shotgun (WGS) entry which is preliminary data.</text>
</comment>
<organism evidence="2 3">
    <name type="scientific">Azospirillum lipoferum</name>
    <dbReference type="NCBI Taxonomy" id="193"/>
    <lineage>
        <taxon>Bacteria</taxon>
        <taxon>Pseudomonadati</taxon>
        <taxon>Pseudomonadota</taxon>
        <taxon>Alphaproteobacteria</taxon>
        <taxon>Rhodospirillales</taxon>
        <taxon>Azospirillaceae</taxon>
        <taxon>Azospirillum</taxon>
    </lineage>
</organism>
<evidence type="ECO:0000256" key="1">
    <source>
        <dbReference type="SAM" id="SignalP"/>
    </source>
</evidence>
<reference evidence="2 3" key="1">
    <citation type="submission" date="2019-08" db="EMBL/GenBank/DDBJ databases">
        <authorList>
            <person name="Grouzdev D."/>
            <person name="Tikhonova E."/>
            <person name="Kravchenko I."/>
        </authorList>
    </citation>
    <scope>NUCLEOTIDE SEQUENCE [LARGE SCALE GENOMIC DNA]</scope>
    <source>
        <strain evidence="2 3">59b</strain>
    </source>
</reference>
<evidence type="ECO:0008006" key="4">
    <source>
        <dbReference type="Google" id="ProtNLM"/>
    </source>
</evidence>
<keyword evidence="1" id="KW-0732">Signal</keyword>
<dbReference type="AlphaFoldDB" id="A0A5A9GEY7"/>
<name>A0A5A9GEY7_AZOLI</name>
<dbReference type="OrthoDB" id="7362843at2"/>
<feature type="signal peptide" evidence="1">
    <location>
        <begin position="1"/>
        <end position="32"/>
    </location>
</feature>
<proteinExistence type="predicted"/>
<feature type="chain" id="PRO_5022750240" description="Twin-arginine translocation pathway signal" evidence="1">
    <location>
        <begin position="33"/>
        <end position="138"/>
    </location>
</feature>
<accession>A0A5A9GEY7</accession>
<protein>
    <recommendedName>
        <fullName evidence="4">Twin-arginine translocation pathway signal</fullName>
    </recommendedName>
</protein>